<sequence length="120" mass="14163">MMLNVPAYASAANHNRRCELGISLAPEFQNKGYGTEAITWAVDWAFRFANMHCVYLNTISFNVRGQKVYEKIGFRLEGRLRHYKWHDRQWHDQLLYSILEDEWEDIQKAKADAKAVKEEI</sequence>
<feature type="domain" description="N-acetyltransferase" evidence="1">
    <location>
        <begin position="1"/>
        <end position="101"/>
    </location>
</feature>
<keyword evidence="3" id="KW-1185">Reference proteome</keyword>
<dbReference type="Proteomes" id="UP000014074">
    <property type="component" value="Unassembled WGS sequence"/>
</dbReference>
<dbReference type="PROSITE" id="PS51186">
    <property type="entry name" value="GNAT"/>
    <property type="match status" value="1"/>
</dbReference>
<dbReference type="HOGENOM" id="CLU_013985_40_3_1"/>
<accession>R8BNY5</accession>
<dbReference type="RefSeq" id="XP_007914200.1">
    <property type="nucleotide sequence ID" value="XM_007916009.1"/>
</dbReference>
<name>R8BNY5_PHAM7</name>
<evidence type="ECO:0000313" key="2">
    <source>
        <dbReference type="EMBL" id="EOO01061.1"/>
    </source>
</evidence>
<dbReference type="InterPro" id="IPR016181">
    <property type="entry name" value="Acyl_CoA_acyltransferase"/>
</dbReference>
<evidence type="ECO:0000259" key="1">
    <source>
        <dbReference type="PROSITE" id="PS51186"/>
    </source>
</evidence>
<dbReference type="GO" id="GO:0016747">
    <property type="term" value="F:acyltransferase activity, transferring groups other than amino-acyl groups"/>
    <property type="evidence" value="ECO:0007669"/>
    <property type="project" value="InterPro"/>
</dbReference>
<dbReference type="OrthoDB" id="64477at2759"/>
<dbReference type="PANTHER" id="PTHR43415">
    <property type="entry name" value="SPERMIDINE N(1)-ACETYLTRANSFERASE"/>
    <property type="match status" value="1"/>
</dbReference>
<protein>
    <submittedName>
        <fullName evidence="2">Putative gnat family protein</fullName>
    </submittedName>
</protein>
<proteinExistence type="predicted"/>
<dbReference type="eggNOG" id="ENOG502RY5I">
    <property type="taxonomic scope" value="Eukaryota"/>
</dbReference>
<dbReference type="SUPFAM" id="SSF55729">
    <property type="entry name" value="Acyl-CoA N-acyltransferases (Nat)"/>
    <property type="match status" value="1"/>
</dbReference>
<dbReference type="EMBL" id="KB933043">
    <property type="protein sequence ID" value="EOO01061.1"/>
    <property type="molecule type" value="Genomic_DNA"/>
</dbReference>
<dbReference type="GeneID" id="19323793"/>
<evidence type="ECO:0000313" key="3">
    <source>
        <dbReference type="Proteomes" id="UP000014074"/>
    </source>
</evidence>
<dbReference type="KEGG" id="tmn:UCRPA7_3443"/>
<dbReference type="Pfam" id="PF13302">
    <property type="entry name" value="Acetyltransf_3"/>
    <property type="match status" value="1"/>
</dbReference>
<dbReference type="PANTHER" id="PTHR43415:SF3">
    <property type="entry name" value="GNAT-FAMILY ACETYLTRANSFERASE"/>
    <property type="match status" value="1"/>
</dbReference>
<organism evidence="2 3">
    <name type="scientific">Phaeoacremonium minimum (strain UCR-PA7)</name>
    <name type="common">Esca disease fungus</name>
    <name type="synonym">Togninia minima</name>
    <dbReference type="NCBI Taxonomy" id="1286976"/>
    <lineage>
        <taxon>Eukaryota</taxon>
        <taxon>Fungi</taxon>
        <taxon>Dikarya</taxon>
        <taxon>Ascomycota</taxon>
        <taxon>Pezizomycotina</taxon>
        <taxon>Sordariomycetes</taxon>
        <taxon>Sordariomycetidae</taxon>
        <taxon>Togniniales</taxon>
        <taxon>Togniniaceae</taxon>
        <taxon>Phaeoacremonium</taxon>
    </lineage>
</organism>
<dbReference type="CDD" id="cd04301">
    <property type="entry name" value="NAT_SF"/>
    <property type="match status" value="1"/>
</dbReference>
<dbReference type="InterPro" id="IPR000182">
    <property type="entry name" value="GNAT_dom"/>
</dbReference>
<dbReference type="Gene3D" id="3.40.630.30">
    <property type="match status" value="1"/>
</dbReference>
<gene>
    <name evidence="2" type="ORF">UCRPA7_3443</name>
</gene>
<dbReference type="AlphaFoldDB" id="R8BNY5"/>
<reference evidence="3" key="1">
    <citation type="journal article" date="2013" name="Genome Announc.">
        <title>Draft genome sequence of the ascomycete Phaeoacremonium aleophilum strain UCR-PA7, a causal agent of the esca disease complex in grapevines.</title>
        <authorList>
            <person name="Blanco-Ulate B."/>
            <person name="Rolshausen P."/>
            <person name="Cantu D."/>
        </authorList>
    </citation>
    <scope>NUCLEOTIDE SEQUENCE [LARGE SCALE GENOMIC DNA]</scope>
    <source>
        <strain evidence="3">UCR-PA7</strain>
    </source>
</reference>